<accession>A0A7S3UQR2</accession>
<feature type="chain" id="PRO_5030943615" evidence="3">
    <location>
        <begin position="25"/>
        <end position="383"/>
    </location>
</feature>
<reference evidence="4" key="1">
    <citation type="submission" date="2021-01" db="EMBL/GenBank/DDBJ databases">
        <authorList>
            <person name="Corre E."/>
            <person name="Pelletier E."/>
            <person name="Niang G."/>
            <person name="Scheremetjew M."/>
            <person name="Finn R."/>
            <person name="Kale V."/>
            <person name="Holt S."/>
            <person name="Cochrane G."/>
            <person name="Meng A."/>
            <person name="Brown T."/>
            <person name="Cohen L."/>
        </authorList>
    </citation>
    <scope>NUCLEOTIDE SEQUENCE</scope>
    <source>
        <strain evidence="4">CCMP3107</strain>
    </source>
</reference>
<sequence length="383" mass="43507">MKENPNILTTGLFIWILRSALKLGADWEMRLDLLEAGLAIPGEDAYVSGLLSRLLMDDRELGLLGASKDGHIPLGFWKNRLAKRVREWIWKIEILQKLLERSDDEEESVGSSSGEESDDEDAKGSLYGDEKQNGDSAQSDSDGDDPRDLSEEDQRKRAIEEEYEELSEEALREELDNLNSILRHIKDPEKHLKKGPKLLEEMGFEERARLLLALCEDFLSHSNLARAIVVKTNHEDMRPSELGQDSLNRVYYHFHQFLGSDRLYRTAGAVRGDVRRDRGVELVAEGVEPLRAFARSLSRSAKKKEQELAEHLLENLVPHMEEEKEAVERKEAKEEKMRLLMAMPRRRSSRNAITASFDQGDGENGGGGQYGTLMVSGEFSEAW</sequence>
<feature type="signal peptide" evidence="3">
    <location>
        <begin position="1"/>
        <end position="24"/>
    </location>
</feature>
<feature type="coiled-coil region" evidence="1">
    <location>
        <begin position="294"/>
        <end position="340"/>
    </location>
</feature>
<dbReference type="EMBL" id="HBIU01002573">
    <property type="protein sequence ID" value="CAE0621631.1"/>
    <property type="molecule type" value="Transcribed_RNA"/>
</dbReference>
<feature type="compositionally biased region" description="Basic and acidic residues" evidence="2">
    <location>
        <begin position="144"/>
        <end position="155"/>
    </location>
</feature>
<keyword evidence="3" id="KW-0732">Signal</keyword>
<protein>
    <submittedName>
        <fullName evidence="4">Uncharacterized protein</fullName>
    </submittedName>
</protein>
<evidence type="ECO:0000256" key="3">
    <source>
        <dbReference type="SAM" id="SignalP"/>
    </source>
</evidence>
<keyword evidence="1" id="KW-0175">Coiled coil</keyword>
<evidence type="ECO:0000256" key="1">
    <source>
        <dbReference type="SAM" id="Coils"/>
    </source>
</evidence>
<proteinExistence type="predicted"/>
<feature type="region of interest" description="Disordered" evidence="2">
    <location>
        <begin position="103"/>
        <end position="155"/>
    </location>
</feature>
<gene>
    <name evidence="4" type="ORF">HAKA00212_LOCUS906</name>
</gene>
<name>A0A7S3UQR2_HETAK</name>
<organism evidence="4">
    <name type="scientific">Heterosigma akashiwo</name>
    <name type="common">Chromophytic alga</name>
    <name type="synonym">Heterosigma carterae</name>
    <dbReference type="NCBI Taxonomy" id="2829"/>
    <lineage>
        <taxon>Eukaryota</taxon>
        <taxon>Sar</taxon>
        <taxon>Stramenopiles</taxon>
        <taxon>Ochrophyta</taxon>
        <taxon>Raphidophyceae</taxon>
        <taxon>Chattonellales</taxon>
        <taxon>Chattonellaceae</taxon>
        <taxon>Heterosigma</taxon>
    </lineage>
</organism>
<dbReference type="AlphaFoldDB" id="A0A7S3UQR2"/>
<evidence type="ECO:0000256" key="2">
    <source>
        <dbReference type="SAM" id="MobiDB-lite"/>
    </source>
</evidence>
<evidence type="ECO:0000313" key="4">
    <source>
        <dbReference type="EMBL" id="CAE0621631.1"/>
    </source>
</evidence>